<evidence type="ECO:0000259" key="6">
    <source>
        <dbReference type="PROSITE" id="PS50885"/>
    </source>
</evidence>
<dbReference type="PANTHER" id="PTHR32089:SF112">
    <property type="entry name" value="LYSOZYME-LIKE PROTEIN-RELATED"/>
    <property type="match status" value="1"/>
</dbReference>
<evidence type="ECO:0000256" key="2">
    <source>
        <dbReference type="ARBA" id="ARBA00029447"/>
    </source>
</evidence>
<dbReference type="InterPro" id="IPR024478">
    <property type="entry name" value="HlyB_4HB_MCP"/>
</dbReference>
<evidence type="ECO:0000256" key="1">
    <source>
        <dbReference type="ARBA" id="ARBA00023224"/>
    </source>
</evidence>
<evidence type="ECO:0000256" key="3">
    <source>
        <dbReference type="PROSITE-ProRule" id="PRU00284"/>
    </source>
</evidence>
<dbReference type="SUPFAM" id="SSF58104">
    <property type="entry name" value="Methyl-accepting chemotaxis protein (MCP) signaling domain"/>
    <property type="match status" value="1"/>
</dbReference>
<keyword evidence="4" id="KW-0472">Membrane</keyword>
<dbReference type="Pfam" id="PF00015">
    <property type="entry name" value="MCPsignal"/>
    <property type="match status" value="1"/>
</dbReference>
<dbReference type="PROSITE" id="PS50111">
    <property type="entry name" value="CHEMOTAXIS_TRANSDUC_2"/>
    <property type="match status" value="1"/>
</dbReference>
<dbReference type="Pfam" id="PF00672">
    <property type="entry name" value="HAMP"/>
    <property type="match status" value="1"/>
</dbReference>
<dbReference type="RefSeq" id="WP_048435104.1">
    <property type="nucleotide sequence ID" value="NZ_JXOD01000161.1"/>
</dbReference>
<dbReference type="Gene3D" id="6.10.340.10">
    <property type="match status" value="1"/>
</dbReference>
<dbReference type="PRINTS" id="PR00260">
    <property type="entry name" value="CHEMTRNSDUCR"/>
</dbReference>
<dbReference type="Proteomes" id="UP000035947">
    <property type="component" value="Unassembled WGS sequence"/>
</dbReference>
<evidence type="ECO:0000256" key="4">
    <source>
        <dbReference type="SAM" id="Phobius"/>
    </source>
</evidence>
<reference evidence="7 8" key="1">
    <citation type="submission" date="2015-01" db="EMBL/GenBank/DDBJ databases">
        <title>Genome sequencing of Methylobacterium platani JCM14648 type strain.</title>
        <authorList>
            <person name="Chaudhry V."/>
            <person name="Patil P.B."/>
        </authorList>
    </citation>
    <scope>NUCLEOTIDE SEQUENCE [LARGE SCALE GENOMIC DNA]</scope>
    <source>
        <strain evidence="7 8">JCM 14648</strain>
    </source>
</reference>
<dbReference type="CDD" id="cd06225">
    <property type="entry name" value="HAMP"/>
    <property type="match status" value="1"/>
</dbReference>
<keyword evidence="4" id="KW-0812">Transmembrane</keyword>
<organism evidence="7 8">
    <name type="scientific">Methylobacterium platani JCM 14648</name>
    <dbReference type="NCBI Taxonomy" id="1295136"/>
    <lineage>
        <taxon>Bacteria</taxon>
        <taxon>Pseudomonadati</taxon>
        <taxon>Pseudomonadota</taxon>
        <taxon>Alphaproteobacteria</taxon>
        <taxon>Hyphomicrobiales</taxon>
        <taxon>Methylobacteriaceae</taxon>
        <taxon>Methylobacterium</taxon>
    </lineage>
</organism>
<dbReference type="PROSITE" id="PS50885">
    <property type="entry name" value="HAMP"/>
    <property type="match status" value="1"/>
</dbReference>
<feature type="domain" description="HAMP" evidence="6">
    <location>
        <begin position="211"/>
        <end position="264"/>
    </location>
</feature>
<dbReference type="SMART" id="SM00304">
    <property type="entry name" value="HAMP"/>
    <property type="match status" value="2"/>
</dbReference>
<accession>A0ABR5GY43</accession>
<protein>
    <submittedName>
        <fullName evidence="7">Chemotaxis protein</fullName>
    </submittedName>
</protein>
<feature type="transmembrane region" description="Helical" evidence="4">
    <location>
        <begin position="12"/>
        <end position="30"/>
    </location>
</feature>
<sequence>MLNGLSIRTKLIGCFAVMVALMVGLGALAFHQARTQQAAIAHLRDGALPTTQVIGRIQALTLRIRVNGSRLIAARTDRQREDAANSMRQRVEELATARDAYGRLPVTAEMRDLSAAFDRRWRTYLDLQAEAFRRAGDGDRAGALELYNTTMSDAIRDVIATLLTLVDRTEAAATESGWAAEAAYGRTRAQMLAFLGAAALLAAGAALMLVLAVSRPLARMTAAMHRLAGGDTATPVPALGRRDEIGAMGRAVQVFRESMVRTAALEAEQVRARTDGEAQRRMAMREMADGFEGVVGGIVASVTGAATRLQDTAQAMTATATQTAGQSASVAAAAEAAAANVGAVAAAAEEMGASVQEIGRQVTGAAGLARDAVTEAGATAALVQELSRGAARIGDVLGLISSIADQTNLLALNATIEAARAGEAGRGFAVVAAEVKVLAGQTAKATGEISGQIGEIQAATGQAVTAIGGIVARIEEISGVAGALAAAIGQQDATTQEIVRNVSQAAVGAGEVTHTITGVAGAAEETGAAARQLLAAASDLSRHSRHLDDEVGRFLSGVRAA</sequence>
<dbReference type="InterPro" id="IPR004090">
    <property type="entry name" value="Chemotax_Me-accpt_rcpt"/>
</dbReference>
<comment type="caution">
    <text evidence="7">The sequence shown here is derived from an EMBL/GenBank/DDBJ whole genome shotgun (WGS) entry which is preliminary data.</text>
</comment>
<proteinExistence type="inferred from homology"/>
<keyword evidence="8" id="KW-1185">Reference proteome</keyword>
<keyword evidence="1 3" id="KW-0807">Transducer</keyword>
<comment type="similarity">
    <text evidence="2">Belongs to the methyl-accepting chemotaxis (MCP) protein family.</text>
</comment>
<evidence type="ECO:0000313" key="7">
    <source>
        <dbReference type="EMBL" id="KMO15093.1"/>
    </source>
</evidence>
<gene>
    <name evidence="7" type="ORF">SQ03_17940</name>
</gene>
<evidence type="ECO:0000313" key="8">
    <source>
        <dbReference type="Proteomes" id="UP000035947"/>
    </source>
</evidence>
<dbReference type="InterPro" id="IPR003660">
    <property type="entry name" value="HAMP_dom"/>
</dbReference>
<feature type="domain" description="Methyl-accepting transducer" evidence="5">
    <location>
        <begin position="305"/>
        <end position="541"/>
    </location>
</feature>
<keyword evidence="4" id="KW-1133">Transmembrane helix</keyword>
<dbReference type="SMART" id="SM00283">
    <property type="entry name" value="MA"/>
    <property type="match status" value="1"/>
</dbReference>
<dbReference type="Gene3D" id="1.10.287.950">
    <property type="entry name" value="Methyl-accepting chemotaxis protein"/>
    <property type="match status" value="1"/>
</dbReference>
<name>A0ABR5GY43_9HYPH</name>
<feature type="transmembrane region" description="Helical" evidence="4">
    <location>
        <begin position="191"/>
        <end position="214"/>
    </location>
</feature>
<dbReference type="PANTHER" id="PTHR32089">
    <property type="entry name" value="METHYL-ACCEPTING CHEMOTAXIS PROTEIN MCPB"/>
    <property type="match status" value="1"/>
</dbReference>
<dbReference type="Pfam" id="PF12729">
    <property type="entry name" value="4HB_MCP_1"/>
    <property type="match status" value="1"/>
</dbReference>
<dbReference type="InterPro" id="IPR004089">
    <property type="entry name" value="MCPsignal_dom"/>
</dbReference>
<evidence type="ECO:0000259" key="5">
    <source>
        <dbReference type="PROSITE" id="PS50111"/>
    </source>
</evidence>
<dbReference type="EMBL" id="JXOD01000161">
    <property type="protein sequence ID" value="KMO15093.1"/>
    <property type="molecule type" value="Genomic_DNA"/>
</dbReference>